<evidence type="ECO:0000256" key="1">
    <source>
        <dbReference type="SAM" id="MobiDB-lite"/>
    </source>
</evidence>
<evidence type="ECO:0000313" key="2">
    <source>
        <dbReference type="EMBL" id="GFT96050.1"/>
    </source>
</evidence>
<dbReference type="Proteomes" id="UP000887013">
    <property type="component" value="Unassembled WGS sequence"/>
</dbReference>
<keyword evidence="3" id="KW-1185">Reference proteome</keyword>
<organism evidence="2 3">
    <name type="scientific">Nephila pilipes</name>
    <name type="common">Giant wood spider</name>
    <name type="synonym">Nephila maculata</name>
    <dbReference type="NCBI Taxonomy" id="299642"/>
    <lineage>
        <taxon>Eukaryota</taxon>
        <taxon>Metazoa</taxon>
        <taxon>Ecdysozoa</taxon>
        <taxon>Arthropoda</taxon>
        <taxon>Chelicerata</taxon>
        <taxon>Arachnida</taxon>
        <taxon>Araneae</taxon>
        <taxon>Araneomorphae</taxon>
        <taxon>Entelegynae</taxon>
        <taxon>Araneoidea</taxon>
        <taxon>Nephilidae</taxon>
        <taxon>Nephila</taxon>
    </lineage>
</organism>
<sequence>MLMDYPNPEHSSRVLIMSQNHPRRYNRTQFESSQYRGPKSSNQLG</sequence>
<reference evidence="2" key="1">
    <citation type="submission" date="2020-08" db="EMBL/GenBank/DDBJ databases">
        <title>Multicomponent nature underlies the extraordinary mechanical properties of spider dragline silk.</title>
        <authorList>
            <person name="Kono N."/>
            <person name="Nakamura H."/>
            <person name="Mori M."/>
            <person name="Yoshida Y."/>
            <person name="Ohtoshi R."/>
            <person name="Malay A.D."/>
            <person name="Moran D.A.P."/>
            <person name="Tomita M."/>
            <person name="Numata K."/>
            <person name="Arakawa K."/>
        </authorList>
    </citation>
    <scope>NUCLEOTIDE SEQUENCE</scope>
</reference>
<feature type="compositionally biased region" description="Polar residues" evidence="1">
    <location>
        <begin position="27"/>
        <end position="45"/>
    </location>
</feature>
<proteinExistence type="predicted"/>
<accession>A0A8X6U694</accession>
<protein>
    <submittedName>
        <fullName evidence="2">Uncharacterized protein</fullName>
    </submittedName>
</protein>
<comment type="caution">
    <text evidence="2">The sequence shown here is derived from an EMBL/GenBank/DDBJ whole genome shotgun (WGS) entry which is preliminary data.</text>
</comment>
<dbReference type="AlphaFoldDB" id="A0A8X6U694"/>
<feature type="region of interest" description="Disordered" evidence="1">
    <location>
        <begin position="1"/>
        <end position="45"/>
    </location>
</feature>
<feature type="non-terminal residue" evidence="2">
    <location>
        <position position="45"/>
    </location>
</feature>
<gene>
    <name evidence="2" type="ORF">NPIL_287841</name>
</gene>
<name>A0A8X6U694_NEPPI</name>
<evidence type="ECO:0000313" key="3">
    <source>
        <dbReference type="Proteomes" id="UP000887013"/>
    </source>
</evidence>
<dbReference type="EMBL" id="BMAW01075294">
    <property type="protein sequence ID" value="GFT96050.1"/>
    <property type="molecule type" value="Genomic_DNA"/>
</dbReference>